<evidence type="ECO:0000256" key="5">
    <source>
        <dbReference type="ARBA" id="ARBA00022833"/>
    </source>
</evidence>
<dbReference type="EC" id="1.1.1.1" evidence="3"/>
<dbReference type="Pfam" id="PF00107">
    <property type="entry name" value="ADH_zinc_N"/>
    <property type="match status" value="1"/>
</dbReference>
<evidence type="ECO:0000256" key="4">
    <source>
        <dbReference type="ARBA" id="ARBA00022723"/>
    </source>
</evidence>
<comment type="cofactor">
    <cofactor evidence="1 8">
        <name>Zn(2+)</name>
        <dbReference type="ChEBI" id="CHEBI:29105"/>
    </cofactor>
</comment>
<proteinExistence type="inferred from homology"/>
<evidence type="ECO:0000256" key="6">
    <source>
        <dbReference type="ARBA" id="ARBA00023002"/>
    </source>
</evidence>
<dbReference type="NCBIfam" id="TIGR03366">
    <property type="entry name" value="HpnZ_proposed"/>
    <property type="match status" value="1"/>
</dbReference>
<dbReference type="Gene3D" id="3.40.50.720">
    <property type="entry name" value="NAD(P)-binding Rossmann-like Domain"/>
    <property type="match status" value="1"/>
</dbReference>
<reference evidence="11 12" key="1">
    <citation type="submission" date="2023-06" db="EMBL/GenBank/DDBJ databases">
        <title>Microbacterium sp. nov., isolated from a waste landfill.</title>
        <authorList>
            <person name="Wen W."/>
        </authorList>
    </citation>
    <scope>NUCLEOTIDE SEQUENCE [LARGE SCALE GENOMIC DNA]</scope>
    <source>
        <strain evidence="11 12">ASV49</strain>
    </source>
</reference>
<feature type="domain" description="Alcohol dehydrogenase-like C-terminal" evidence="9">
    <location>
        <begin position="207"/>
        <end position="356"/>
    </location>
</feature>
<evidence type="ECO:0000256" key="7">
    <source>
        <dbReference type="ARBA" id="ARBA00023027"/>
    </source>
</evidence>
<dbReference type="SUPFAM" id="SSF50129">
    <property type="entry name" value="GroES-like"/>
    <property type="match status" value="1"/>
</dbReference>
<dbReference type="InterPro" id="IPR011032">
    <property type="entry name" value="GroES-like_sf"/>
</dbReference>
<organism evidence="11 12">
    <name type="scientific">Microbacterium candidum</name>
    <dbReference type="NCBI Taxonomy" id="3041922"/>
    <lineage>
        <taxon>Bacteria</taxon>
        <taxon>Bacillati</taxon>
        <taxon>Actinomycetota</taxon>
        <taxon>Actinomycetes</taxon>
        <taxon>Micrococcales</taxon>
        <taxon>Microbacteriaceae</taxon>
        <taxon>Microbacterium</taxon>
    </lineage>
</organism>
<evidence type="ECO:0000256" key="1">
    <source>
        <dbReference type="ARBA" id="ARBA00001947"/>
    </source>
</evidence>
<evidence type="ECO:0000259" key="10">
    <source>
        <dbReference type="Pfam" id="PF08240"/>
    </source>
</evidence>
<name>A0ABT7MY43_9MICO</name>
<keyword evidence="7" id="KW-0520">NAD</keyword>
<sequence length="400" mass="41507">MKTTLAPVGAYRARLDPAATAQVWFEPGRPHEAMAVLDAPLADGEALVAVELSTICGSDVHTVRGDRPTPVPTVLGHESVGRIVAVGTDAVDVDGAALRPGDRVVWSVTVSCGTCGRCERGIPQKCTSLRKYGHEKIQPGWQLNGGFATHVHVRAGTAIVKVAEGVPAEALAPVSCGVATAWAAIRAIEQTVDLEDATLLVTGAGLIGLVATAIATDKDATVIVSDPDAARRARAIRFGARAVYDPRGVDHSAARAAAAHPSRSRHRGGEIPGGLTATLAAARRDQVDAVVEASGSLSAVGEALDVVGVGGVVALVGSVFSAGAVPLDPERVVRGLVTVRGVHNYTSDDLRDAVRYVEHAWRRIPLYELTGATLPLSRVDDAFALAARGQHVRVGVDPRA</sequence>
<keyword evidence="12" id="KW-1185">Reference proteome</keyword>
<dbReference type="InterPro" id="IPR017743">
    <property type="entry name" value="ADH_phosphonate_catab-assoc"/>
</dbReference>
<keyword evidence="6" id="KW-0560">Oxidoreductase</keyword>
<evidence type="ECO:0000313" key="12">
    <source>
        <dbReference type="Proteomes" id="UP001235064"/>
    </source>
</evidence>
<dbReference type="InterPro" id="IPR013154">
    <property type="entry name" value="ADH-like_N"/>
</dbReference>
<evidence type="ECO:0000256" key="3">
    <source>
        <dbReference type="ARBA" id="ARBA00013190"/>
    </source>
</evidence>
<evidence type="ECO:0000259" key="9">
    <source>
        <dbReference type="Pfam" id="PF00107"/>
    </source>
</evidence>
<comment type="similarity">
    <text evidence="2 8">Belongs to the zinc-containing alcohol dehydrogenase family.</text>
</comment>
<gene>
    <name evidence="11" type="ORF">QSV35_08380</name>
</gene>
<feature type="domain" description="Alcohol dehydrogenase-like N-terminal" evidence="10">
    <location>
        <begin position="43"/>
        <end position="161"/>
    </location>
</feature>
<dbReference type="PANTHER" id="PTHR42940:SF3">
    <property type="entry name" value="ALCOHOL DEHYDROGENASE 1-RELATED"/>
    <property type="match status" value="1"/>
</dbReference>
<dbReference type="Proteomes" id="UP001235064">
    <property type="component" value="Unassembled WGS sequence"/>
</dbReference>
<dbReference type="InterPro" id="IPR002328">
    <property type="entry name" value="ADH_Zn_CS"/>
</dbReference>
<evidence type="ECO:0000313" key="11">
    <source>
        <dbReference type="EMBL" id="MDL9979350.1"/>
    </source>
</evidence>
<dbReference type="PANTHER" id="PTHR42940">
    <property type="entry name" value="ALCOHOL DEHYDROGENASE 1-RELATED"/>
    <property type="match status" value="1"/>
</dbReference>
<dbReference type="RefSeq" id="WP_286288217.1">
    <property type="nucleotide sequence ID" value="NZ_JASXSZ010000002.1"/>
</dbReference>
<evidence type="ECO:0000256" key="2">
    <source>
        <dbReference type="ARBA" id="ARBA00008072"/>
    </source>
</evidence>
<dbReference type="PROSITE" id="PS00059">
    <property type="entry name" value="ADH_ZINC"/>
    <property type="match status" value="1"/>
</dbReference>
<dbReference type="Gene3D" id="3.90.180.10">
    <property type="entry name" value="Medium-chain alcohol dehydrogenases, catalytic domain"/>
    <property type="match status" value="1"/>
</dbReference>
<dbReference type="Pfam" id="PF08240">
    <property type="entry name" value="ADH_N"/>
    <property type="match status" value="1"/>
</dbReference>
<accession>A0ABT7MY43</accession>
<evidence type="ECO:0000256" key="8">
    <source>
        <dbReference type="RuleBase" id="RU361277"/>
    </source>
</evidence>
<keyword evidence="5 8" id="KW-0862">Zinc</keyword>
<dbReference type="SUPFAM" id="SSF51735">
    <property type="entry name" value="NAD(P)-binding Rossmann-fold domains"/>
    <property type="match status" value="1"/>
</dbReference>
<dbReference type="InterPro" id="IPR036291">
    <property type="entry name" value="NAD(P)-bd_dom_sf"/>
</dbReference>
<protein>
    <recommendedName>
        <fullName evidence="3">alcohol dehydrogenase</fullName>
        <ecNumber evidence="3">1.1.1.1</ecNumber>
    </recommendedName>
</protein>
<dbReference type="EMBL" id="JASXSZ010000002">
    <property type="protein sequence ID" value="MDL9979350.1"/>
    <property type="molecule type" value="Genomic_DNA"/>
</dbReference>
<dbReference type="InterPro" id="IPR013149">
    <property type="entry name" value="ADH-like_C"/>
</dbReference>
<keyword evidence="4 8" id="KW-0479">Metal-binding</keyword>
<comment type="caution">
    <text evidence="11">The sequence shown here is derived from an EMBL/GenBank/DDBJ whole genome shotgun (WGS) entry which is preliminary data.</text>
</comment>